<dbReference type="CDD" id="cd00609">
    <property type="entry name" value="AAT_like"/>
    <property type="match status" value="1"/>
</dbReference>
<name>W9KNW1_FUSOX</name>
<dbReference type="Proteomes" id="UP000030766">
    <property type="component" value="Unassembled WGS sequence"/>
</dbReference>
<dbReference type="InterPro" id="IPR004839">
    <property type="entry name" value="Aminotransferase_I/II_large"/>
</dbReference>
<evidence type="ECO:0000256" key="1">
    <source>
        <dbReference type="ARBA" id="ARBA00007441"/>
    </source>
</evidence>
<gene>
    <name evidence="4" type="ORF">FOZG_06320</name>
</gene>
<dbReference type="InterPro" id="IPR015421">
    <property type="entry name" value="PyrdxlP-dep_Trfase_major"/>
</dbReference>
<sequence>MQRAEPFKIDQWMEEYGPGAKICLYDSFVSALSLNELQQLAPDASHATLDPNLKLTYGTLLGSLRLRERIAKIHSSPETPLTAANVVITPGSVMANYLVLAAICGPSDHIVCQYPTYGQLYLLPRYNGVDVSLWALNEDKNWSSNVEELASMIKPNTKAIIINNPNNPTGAVISKDILVEILALARERGIVVFSDEVYNPLFHTSNRPPPLVSLGYNHTISTGSVSKAHSLPGLRVGWVVSQDAEIMQRITTLRDYTTTSVSQLDDSVAAFALSEEVLPRLMERNMTTCAESIVILDEFMKRNARRCRWAKPDGAATAFVQILNEDGSASDDVAFSKQLAEQEGIVVLPGGHCFGEAGVNDLKGYIRLPLGHPRLLDAALEKLEKFIHKQTHF</sequence>
<dbReference type="PROSITE" id="PS00105">
    <property type="entry name" value="AA_TRANSFER_CLASS_1"/>
    <property type="match status" value="1"/>
</dbReference>
<comment type="similarity">
    <text evidence="1">Belongs to the class-I pyridoxal-phosphate-dependent aminotransferase family.</text>
</comment>
<dbReference type="Gene3D" id="3.40.640.10">
    <property type="entry name" value="Type I PLP-dependent aspartate aminotransferase-like (Major domain)"/>
    <property type="match status" value="1"/>
</dbReference>
<evidence type="ECO:0000259" key="3">
    <source>
        <dbReference type="Pfam" id="PF00155"/>
    </source>
</evidence>
<dbReference type="Pfam" id="PF00155">
    <property type="entry name" value="Aminotran_1_2"/>
    <property type="match status" value="1"/>
</dbReference>
<dbReference type="PANTHER" id="PTHR43510">
    <property type="entry name" value="AMINOTRANSFERASE FUNCTION, HYPOTHETICAL (EUROFUNG)"/>
    <property type="match status" value="1"/>
</dbReference>
<organism evidence="4">
    <name type="scientific">Fusarium oxysporum Fo47</name>
    <dbReference type="NCBI Taxonomy" id="660027"/>
    <lineage>
        <taxon>Eukaryota</taxon>
        <taxon>Fungi</taxon>
        <taxon>Dikarya</taxon>
        <taxon>Ascomycota</taxon>
        <taxon>Pezizomycotina</taxon>
        <taxon>Sordariomycetes</taxon>
        <taxon>Hypocreomycetidae</taxon>
        <taxon>Hypocreales</taxon>
        <taxon>Nectriaceae</taxon>
        <taxon>Fusarium</taxon>
        <taxon>Fusarium oxysporum species complex</taxon>
    </lineage>
</organism>
<keyword evidence="2" id="KW-0663">Pyridoxal phosphate</keyword>
<dbReference type="EMBL" id="JH717898">
    <property type="protein sequence ID" value="EWZ46137.1"/>
    <property type="molecule type" value="Genomic_DNA"/>
</dbReference>
<dbReference type="AlphaFoldDB" id="W9KNW1"/>
<dbReference type="HOGENOM" id="CLU_017584_4_4_1"/>
<dbReference type="InterPro" id="IPR015422">
    <property type="entry name" value="PyrdxlP-dep_Trfase_small"/>
</dbReference>
<feature type="domain" description="Aminotransferase class I/classII large" evidence="3">
    <location>
        <begin position="51"/>
        <end position="381"/>
    </location>
</feature>
<dbReference type="SUPFAM" id="SSF53383">
    <property type="entry name" value="PLP-dependent transferases"/>
    <property type="match status" value="1"/>
</dbReference>
<dbReference type="InterPro" id="IPR004838">
    <property type="entry name" value="NHTrfase_class1_PyrdxlP-BS"/>
</dbReference>
<dbReference type="GO" id="GO:0003824">
    <property type="term" value="F:catalytic activity"/>
    <property type="evidence" value="ECO:0007669"/>
    <property type="project" value="InterPro"/>
</dbReference>
<dbReference type="PANTHER" id="PTHR43510:SF1">
    <property type="entry name" value="AMINOTRANSFERASE FUNCTION, HYPOTHETICAL (EUROFUNG)"/>
    <property type="match status" value="1"/>
</dbReference>
<proteinExistence type="inferred from homology"/>
<protein>
    <recommendedName>
        <fullName evidence="3">Aminotransferase class I/classII large domain-containing protein</fullName>
    </recommendedName>
</protein>
<evidence type="ECO:0000313" key="4">
    <source>
        <dbReference type="EMBL" id="EWZ46137.1"/>
    </source>
</evidence>
<reference evidence="4" key="2">
    <citation type="submission" date="2012-06" db="EMBL/GenBank/DDBJ databases">
        <title>Annotation of the Genome Sequence of Fusarium oxysporum Fo47.</title>
        <authorList>
            <consortium name="The Broad Institute Genomics Platform"/>
            <person name="Ma L.-J."/>
            <person name="Corby-Kistler H."/>
            <person name="Broz K."/>
            <person name="Gale L.R."/>
            <person name="Jonkers W."/>
            <person name="O'Donnell K."/>
            <person name="Ploetz R."/>
            <person name="Steinberg C."/>
            <person name="Schwartz D.C."/>
            <person name="VanEtten H."/>
            <person name="Zhou S."/>
            <person name="Young S.K."/>
            <person name="Zeng Q."/>
            <person name="Gargeya S."/>
            <person name="Fitzgerald M."/>
            <person name="Abouelleil A."/>
            <person name="Alvarado L."/>
            <person name="Chapman S.B."/>
            <person name="Gainer-Dewar J."/>
            <person name="Goldberg J."/>
            <person name="Griggs A."/>
            <person name="Gujja S."/>
            <person name="Hansen M."/>
            <person name="Howarth C."/>
            <person name="Imamovic A."/>
            <person name="Ireland A."/>
            <person name="Larimer J."/>
            <person name="McCowan C."/>
            <person name="Murphy C."/>
            <person name="Pearson M."/>
            <person name="Poon T.W."/>
            <person name="Priest M."/>
            <person name="Roberts A."/>
            <person name="Saif S."/>
            <person name="Shea T."/>
            <person name="Sykes S."/>
            <person name="Wortman J."/>
            <person name="Nusbaum C."/>
            <person name="Birren B."/>
        </authorList>
    </citation>
    <scope>NUCLEOTIDE SEQUENCE</scope>
    <source>
        <strain evidence="4">Fo47</strain>
    </source>
</reference>
<reference evidence="4" key="1">
    <citation type="submission" date="2011-06" db="EMBL/GenBank/DDBJ databases">
        <title>The Genome Sequence of Fusarium oxysporum Fo47.</title>
        <authorList>
            <consortium name="The Broad Institute Genome Sequencing Platform"/>
            <person name="Ma L.-J."/>
            <person name="Gale L.R."/>
            <person name="Schwartz D.C."/>
            <person name="Zhou S."/>
            <person name="Corby-Kistler H."/>
            <person name="Young S.K."/>
            <person name="Zeng Q."/>
            <person name="Gargeya S."/>
            <person name="Fitzgerald M."/>
            <person name="Haas B."/>
            <person name="Abouelleil A."/>
            <person name="Alvarado L."/>
            <person name="Arachchi H.M."/>
            <person name="Berlin A."/>
            <person name="Brown A."/>
            <person name="Chapman S.B."/>
            <person name="Chen Z."/>
            <person name="Dunbar C."/>
            <person name="Freedman E."/>
            <person name="Gearin G."/>
            <person name="Gellesch M."/>
            <person name="Goldberg J."/>
            <person name="Griggs A."/>
            <person name="Gujja S."/>
            <person name="Heiman D."/>
            <person name="Howarth C."/>
            <person name="Larson L."/>
            <person name="Lui A."/>
            <person name="MacDonald P.J.P."/>
            <person name="Mehta T."/>
            <person name="Montmayeur A."/>
            <person name="Murphy C."/>
            <person name="Neiman D."/>
            <person name="Pearson M."/>
            <person name="Priest M."/>
            <person name="Roberts A."/>
            <person name="Saif S."/>
            <person name="Shea T."/>
            <person name="Shenoy N."/>
            <person name="Sisk P."/>
            <person name="Stolte C."/>
            <person name="Sykes S."/>
            <person name="Wortman J."/>
            <person name="Nusbaum C."/>
            <person name="Birren B."/>
        </authorList>
    </citation>
    <scope>NUCLEOTIDE SEQUENCE [LARGE SCALE GENOMIC DNA]</scope>
    <source>
        <strain evidence="4">Fo47</strain>
    </source>
</reference>
<dbReference type="VEuPathDB" id="FungiDB:FOZG_06320"/>
<dbReference type="GO" id="GO:0030170">
    <property type="term" value="F:pyridoxal phosphate binding"/>
    <property type="evidence" value="ECO:0007669"/>
    <property type="project" value="InterPro"/>
</dbReference>
<evidence type="ECO:0000256" key="2">
    <source>
        <dbReference type="ARBA" id="ARBA00022898"/>
    </source>
</evidence>
<accession>W9KNW1</accession>
<dbReference type="Gene3D" id="3.90.1150.10">
    <property type="entry name" value="Aspartate Aminotransferase, domain 1"/>
    <property type="match status" value="1"/>
</dbReference>
<dbReference type="InterPro" id="IPR015424">
    <property type="entry name" value="PyrdxlP-dep_Trfase"/>
</dbReference>